<protein>
    <submittedName>
        <fullName evidence="6">Diacylglycerol kinase</fullName>
    </submittedName>
</protein>
<dbReference type="InterPro" id="IPR045540">
    <property type="entry name" value="YegS/DAGK_C"/>
</dbReference>
<keyword evidence="2" id="KW-0547">Nucleotide-binding</keyword>
<evidence type="ECO:0000313" key="7">
    <source>
        <dbReference type="Proteomes" id="UP000321954"/>
    </source>
</evidence>
<reference evidence="6 7" key="1">
    <citation type="submission" date="2019-08" db="EMBL/GenBank/DDBJ databases">
        <title>Antarcticibacterium arcticum sp. nov., a bacterium isolated from marine sediment of the Canadian Beaufort Sea.</title>
        <authorList>
            <person name="Lee Y.M."/>
            <person name="Baek K."/>
            <person name="Lee D.-H."/>
            <person name="Shin S.C."/>
            <person name="Jin Y.K."/>
            <person name="Park Y."/>
        </authorList>
    </citation>
    <scope>NUCLEOTIDE SEQUENCE [LARGE SCALE GENOMIC DNA]</scope>
    <source>
        <strain evidence="6 7">PAMC 28998</strain>
    </source>
</reference>
<dbReference type="Gene3D" id="2.60.200.40">
    <property type="match status" value="1"/>
</dbReference>
<dbReference type="AlphaFoldDB" id="A0A5B8YHB4"/>
<keyword evidence="3 6" id="KW-0418">Kinase</keyword>
<dbReference type="GO" id="GO:0016301">
    <property type="term" value="F:kinase activity"/>
    <property type="evidence" value="ECO:0007669"/>
    <property type="project" value="UniProtKB-KW"/>
</dbReference>
<keyword evidence="7" id="KW-1185">Reference proteome</keyword>
<organism evidence="6 7">
    <name type="scientific">Antarcticibacterium arcticum</name>
    <dbReference type="NCBI Taxonomy" id="2585771"/>
    <lineage>
        <taxon>Bacteria</taxon>
        <taxon>Pseudomonadati</taxon>
        <taxon>Bacteroidota</taxon>
        <taxon>Flavobacteriia</taxon>
        <taxon>Flavobacteriales</taxon>
        <taxon>Flavobacteriaceae</taxon>
        <taxon>Antarcticibacterium</taxon>
    </lineage>
</organism>
<evidence type="ECO:0000259" key="5">
    <source>
        <dbReference type="PROSITE" id="PS50146"/>
    </source>
</evidence>
<dbReference type="InterPro" id="IPR016064">
    <property type="entry name" value="NAD/diacylglycerol_kinase_sf"/>
</dbReference>
<dbReference type="GO" id="GO:0005524">
    <property type="term" value="F:ATP binding"/>
    <property type="evidence" value="ECO:0007669"/>
    <property type="project" value="UniProtKB-KW"/>
</dbReference>
<dbReference type="InterPro" id="IPR017438">
    <property type="entry name" value="ATP-NAD_kinase_N"/>
</dbReference>
<keyword evidence="4" id="KW-0067">ATP-binding</keyword>
<dbReference type="PROSITE" id="PS50146">
    <property type="entry name" value="DAGK"/>
    <property type="match status" value="1"/>
</dbReference>
<gene>
    <name evidence="6" type="ORF">FK178_06405</name>
</gene>
<dbReference type="Proteomes" id="UP000321954">
    <property type="component" value="Chromosome"/>
</dbReference>
<keyword evidence="1" id="KW-0808">Transferase</keyword>
<dbReference type="PANTHER" id="PTHR12358:SF54">
    <property type="entry name" value="SPHINGOSINE KINASE RELATED PROTEIN"/>
    <property type="match status" value="1"/>
</dbReference>
<sequence length="311" mass="34668">MVIFELKQPKGMKNILILHNPTAGDAEHSKKHLIALFKGTDMTPKYVSTDEEGWEKSLEELPDAIYLAGGDGTVHSVGVELLKQAKPENRPPIHLLPLGTANNIATTLSINEKDAFKAIDPKSSKRKFDCGRQKGIAGDEIFLEGVGMGIFPELMAKMKEKEEVPGETPEEKLERTLKVLLKTVKKYKAQTAKIELNGFTIKGSFLMVEVMNTRYIGPNLQVAPKAAIGDGYLDLVLIPENKREELEAYVQTLKEEATAFDLRKLAYTLRVKKVKIKWKGSRVHVDDVLDDEYAGDKIKIKVLPAALTFLK</sequence>
<evidence type="ECO:0000256" key="3">
    <source>
        <dbReference type="ARBA" id="ARBA00022777"/>
    </source>
</evidence>
<dbReference type="PANTHER" id="PTHR12358">
    <property type="entry name" value="SPHINGOSINE KINASE"/>
    <property type="match status" value="1"/>
</dbReference>
<dbReference type="Pfam" id="PF19279">
    <property type="entry name" value="YegS_C"/>
    <property type="match status" value="1"/>
</dbReference>
<dbReference type="InterPro" id="IPR050187">
    <property type="entry name" value="Lipid_Phosphate_FormReg"/>
</dbReference>
<feature type="domain" description="DAGKc" evidence="5">
    <location>
        <begin position="10"/>
        <end position="138"/>
    </location>
</feature>
<dbReference type="EMBL" id="CP042476">
    <property type="protein sequence ID" value="QED37372.1"/>
    <property type="molecule type" value="Genomic_DNA"/>
</dbReference>
<evidence type="ECO:0000313" key="6">
    <source>
        <dbReference type="EMBL" id="QED37372.1"/>
    </source>
</evidence>
<evidence type="ECO:0000256" key="4">
    <source>
        <dbReference type="ARBA" id="ARBA00022840"/>
    </source>
</evidence>
<dbReference type="OrthoDB" id="142078at2"/>
<evidence type="ECO:0000256" key="2">
    <source>
        <dbReference type="ARBA" id="ARBA00022741"/>
    </source>
</evidence>
<dbReference type="Pfam" id="PF00781">
    <property type="entry name" value="DAGK_cat"/>
    <property type="match status" value="1"/>
</dbReference>
<dbReference type="SUPFAM" id="SSF111331">
    <property type="entry name" value="NAD kinase/diacylglycerol kinase-like"/>
    <property type="match status" value="1"/>
</dbReference>
<dbReference type="Gene3D" id="3.40.50.10330">
    <property type="entry name" value="Probable inorganic polyphosphate/atp-NAD kinase, domain 1"/>
    <property type="match status" value="1"/>
</dbReference>
<name>A0A5B8YHB4_9FLAO</name>
<dbReference type="KEGG" id="anp:FK178_06405"/>
<evidence type="ECO:0000256" key="1">
    <source>
        <dbReference type="ARBA" id="ARBA00022679"/>
    </source>
</evidence>
<proteinExistence type="predicted"/>
<dbReference type="InterPro" id="IPR001206">
    <property type="entry name" value="Diacylglycerol_kinase_cat_dom"/>
</dbReference>
<accession>A0A5B8YHB4</accession>